<feature type="domain" description="NIPSNAP" evidence="1">
    <location>
        <begin position="37"/>
        <end position="141"/>
    </location>
</feature>
<evidence type="ECO:0000313" key="3">
    <source>
        <dbReference type="Proteomes" id="UP000186309"/>
    </source>
</evidence>
<keyword evidence="3" id="KW-1185">Reference proteome</keyword>
<protein>
    <recommendedName>
        <fullName evidence="1">NIPSNAP domain-containing protein</fullName>
    </recommendedName>
</protein>
<dbReference type="Pfam" id="PF07978">
    <property type="entry name" value="NIPSNAP"/>
    <property type="match status" value="1"/>
</dbReference>
<dbReference type="RefSeq" id="WP_076348924.1">
    <property type="nucleotide sequence ID" value="NZ_CP019082.1"/>
</dbReference>
<evidence type="ECO:0000313" key="2">
    <source>
        <dbReference type="EMBL" id="APW62663.1"/>
    </source>
</evidence>
<organism evidence="2 3">
    <name type="scientific">Paludisphaera borealis</name>
    <dbReference type="NCBI Taxonomy" id="1387353"/>
    <lineage>
        <taxon>Bacteria</taxon>
        <taxon>Pseudomonadati</taxon>
        <taxon>Planctomycetota</taxon>
        <taxon>Planctomycetia</taxon>
        <taxon>Isosphaerales</taxon>
        <taxon>Isosphaeraceae</taxon>
        <taxon>Paludisphaera</taxon>
    </lineage>
</organism>
<evidence type="ECO:0000259" key="1">
    <source>
        <dbReference type="Pfam" id="PF07978"/>
    </source>
</evidence>
<proteinExistence type="predicted"/>
<sequence length="144" mass="16208">MLRSPTAVLFLFALGLLAIAGVQGRATTDEKGSQHVFELRTYYTHDGKLVDLHKRFRDHTCALLEKHGAKLIGFWTPQDEKEGKTSKLIYLVSFPSREAAVKTWKEFGQDPAWQKAKAESEKNGPIVQKVDSVFLDPTDYSAIK</sequence>
<dbReference type="OrthoDB" id="9809695at2"/>
<dbReference type="EMBL" id="CP019082">
    <property type="protein sequence ID" value="APW62663.1"/>
    <property type="molecule type" value="Genomic_DNA"/>
</dbReference>
<dbReference type="Gene3D" id="3.30.70.100">
    <property type="match status" value="1"/>
</dbReference>
<dbReference type="InterPro" id="IPR012577">
    <property type="entry name" value="NIPSNAP"/>
</dbReference>
<dbReference type="SUPFAM" id="SSF54909">
    <property type="entry name" value="Dimeric alpha+beta barrel"/>
    <property type="match status" value="1"/>
</dbReference>
<name>A0A1U7CUV9_9BACT</name>
<dbReference type="STRING" id="1387353.BSF38_04213"/>
<dbReference type="Proteomes" id="UP000186309">
    <property type="component" value="Chromosome"/>
</dbReference>
<dbReference type="AlphaFoldDB" id="A0A1U7CUV9"/>
<gene>
    <name evidence="2" type="ORF">BSF38_04213</name>
</gene>
<dbReference type="InterPro" id="IPR011008">
    <property type="entry name" value="Dimeric_a/b-barrel"/>
</dbReference>
<accession>A0A1U7CUV9</accession>
<reference evidence="3" key="1">
    <citation type="submission" date="2016-12" db="EMBL/GenBank/DDBJ databases">
        <title>Comparative genomics of four Isosphaeraceae planctomycetes: a common pool of plasmids and glycoside hydrolase genes.</title>
        <authorList>
            <person name="Ivanova A."/>
        </authorList>
    </citation>
    <scope>NUCLEOTIDE SEQUENCE [LARGE SCALE GENOMIC DNA]</scope>
    <source>
        <strain evidence="3">PX4</strain>
    </source>
</reference>
<dbReference type="KEGG" id="pbor:BSF38_04213"/>